<keyword evidence="5" id="KW-1185">Reference proteome</keyword>
<accession>A0A7W4QBJ4</accession>
<evidence type="ECO:0000256" key="1">
    <source>
        <dbReference type="ARBA" id="ARBA00022729"/>
    </source>
</evidence>
<organism evidence="4 5">
    <name type="scientific">Aquipseudomonas ullengensis</name>
    <dbReference type="NCBI Taxonomy" id="2759166"/>
    <lineage>
        <taxon>Bacteria</taxon>
        <taxon>Pseudomonadati</taxon>
        <taxon>Pseudomonadota</taxon>
        <taxon>Gammaproteobacteria</taxon>
        <taxon>Pseudomonadales</taxon>
        <taxon>Pseudomonadaceae</taxon>
        <taxon>Aquipseudomonas</taxon>
    </lineage>
</organism>
<feature type="signal peptide" evidence="2">
    <location>
        <begin position="1"/>
        <end position="24"/>
    </location>
</feature>
<gene>
    <name evidence="4" type="ORF">H3H51_17155</name>
</gene>
<dbReference type="InterPro" id="IPR006311">
    <property type="entry name" value="TAT_signal"/>
</dbReference>
<comment type="caution">
    <text evidence="4">The sequence shown here is derived from an EMBL/GenBank/DDBJ whole genome shotgun (WGS) entry which is preliminary data.</text>
</comment>
<name>A0A7W4QBJ4_9GAMM</name>
<dbReference type="GO" id="GO:0015024">
    <property type="term" value="F:glucuronate-2-sulfatase activity"/>
    <property type="evidence" value="ECO:0007669"/>
    <property type="project" value="TreeGrafter"/>
</dbReference>
<dbReference type="Pfam" id="PF00884">
    <property type="entry name" value="Sulfatase"/>
    <property type="match status" value="1"/>
</dbReference>
<dbReference type="PANTHER" id="PTHR46615">
    <property type="entry name" value="ARYLSULFATASE K"/>
    <property type="match status" value="1"/>
</dbReference>
<sequence>MQRRDLLKKAAALGAAGVAAPLLATQAAPAPVRPAGRKPNILLIVTDQQRAYRDLPSAVPLPGHERLLQRAASLGNFHVNTTPCSPSRSVLFTGQHTQQTLMTANLGLPPFRELSPALPTLGSMLREQGYHTAYKGKWHLSHIEQSSNLTYGLVEPTSDALLPYGFADYNLNGDPHGSLMTGFIYDKVTASDSVAWLQQHHSDETPWLLAVNFVNPHDIMFYSSGVKQEQSRLRRNYLGPISPGPSTGLYEKHWDLPLPHSFYAEDLTKKPWAQRADVELCNRVYGHLDPTDEQAWKGLQSYYLNCVRDVDQSIEQVLLALESSGLADDTIVVLTADHGEMAGAHTLRQKGPHMYKENTRVNFIVRHPDIQQGFSSEALGSTVDIVPTLLELAGLDSTAQAERYPQLAGVSLVASLGGAAKRSARDERGHLFDYGVMMYLDPEFTEAVIRDHDTVTPWAIIQESMARGQLGPSLDNRALFRGIHDGRYKFARYFAPADHHTPTGFDMLLARNDLELYDTQSDPDELHNLAADPQSQRALIEGLNSRLSNLVAQEIGIDDGREHSGPAFLYH</sequence>
<evidence type="ECO:0000313" key="4">
    <source>
        <dbReference type="EMBL" id="MBB2496754.1"/>
    </source>
</evidence>
<dbReference type="GO" id="GO:0016740">
    <property type="term" value="F:transferase activity"/>
    <property type="evidence" value="ECO:0007669"/>
    <property type="project" value="UniProtKB-KW"/>
</dbReference>
<keyword evidence="4" id="KW-0808">Transferase</keyword>
<feature type="chain" id="PRO_5031305354" evidence="2">
    <location>
        <begin position="25"/>
        <end position="571"/>
    </location>
</feature>
<dbReference type="PANTHER" id="PTHR46615:SF1">
    <property type="entry name" value="ARYLSULFATASE K"/>
    <property type="match status" value="1"/>
</dbReference>
<dbReference type="AlphaFoldDB" id="A0A7W4QBJ4"/>
<dbReference type="InterPro" id="IPR019546">
    <property type="entry name" value="TAT_signal_bac_arc"/>
</dbReference>
<dbReference type="InterPro" id="IPR051849">
    <property type="entry name" value="GAG-degrading_sulfatase"/>
</dbReference>
<dbReference type="PROSITE" id="PS51318">
    <property type="entry name" value="TAT"/>
    <property type="match status" value="1"/>
</dbReference>
<dbReference type="NCBIfam" id="TIGR01409">
    <property type="entry name" value="TAT_signal_seq"/>
    <property type="match status" value="1"/>
</dbReference>
<keyword evidence="4" id="KW-0378">Hydrolase</keyword>
<feature type="domain" description="Sulfatase N-terminal" evidence="3">
    <location>
        <begin position="39"/>
        <end position="394"/>
    </location>
</feature>
<dbReference type="Gene3D" id="3.40.720.10">
    <property type="entry name" value="Alkaline Phosphatase, subunit A"/>
    <property type="match status" value="1"/>
</dbReference>
<dbReference type="InterPro" id="IPR017850">
    <property type="entry name" value="Alkaline_phosphatase_core_sf"/>
</dbReference>
<dbReference type="GO" id="GO:0004065">
    <property type="term" value="F:arylsulfatase activity"/>
    <property type="evidence" value="ECO:0007669"/>
    <property type="project" value="TreeGrafter"/>
</dbReference>
<dbReference type="Proteomes" id="UP000542720">
    <property type="component" value="Unassembled WGS sequence"/>
</dbReference>
<evidence type="ECO:0000256" key="2">
    <source>
        <dbReference type="SAM" id="SignalP"/>
    </source>
</evidence>
<protein>
    <submittedName>
        <fullName evidence="4">Sulfatase-like hydrolase/transferase</fullName>
    </submittedName>
</protein>
<dbReference type="RefSeq" id="WP_183090294.1">
    <property type="nucleotide sequence ID" value="NZ_JACJUD010000006.1"/>
</dbReference>
<reference evidence="4 5" key="1">
    <citation type="submission" date="2020-08" db="EMBL/GenBank/DDBJ databases">
        <authorList>
            <person name="Kim C.M."/>
        </authorList>
    </citation>
    <scope>NUCLEOTIDE SEQUENCE [LARGE SCALE GENOMIC DNA]</scope>
    <source>
        <strain evidence="4 5">UL070</strain>
    </source>
</reference>
<evidence type="ECO:0000259" key="3">
    <source>
        <dbReference type="Pfam" id="PF00884"/>
    </source>
</evidence>
<dbReference type="CDD" id="cd16035">
    <property type="entry name" value="sulfatase_like"/>
    <property type="match status" value="1"/>
</dbReference>
<dbReference type="SUPFAM" id="SSF53649">
    <property type="entry name" value="Alkaline phosphatase-like"/>
    <property type="match status" value="1"/>
</dbReference>
<proteinExistence type="predicted"/>
<dbReference type="EMBL" id="JACJUD010000006">
    <property type="protein sequence ID" value="MBB2496754.1"/>
    <property type="molecule type" value="Genomic_DNA"/>
</dbReference>
<evidence type="ECO:0000313" key="5">
    <source>
        <dbReference type="Proteomes" id="UP000542720"/>
    </source>
</evidence>
<dbReference type="InterPro" id="IPR000917">
    <property type="entry name" value="Sulfatase_N"/>
</dbReference>
<keyword evidence="1 2" id="KW-0732">Signal</keyword>